<comment type="caution">
    <text evidence="1">The sequence shown here is derived from an EMBL/GenBank/DDBJ whole genome shotgun (WGS) entry which is preliminary data.</text>
</comment>
<dbReference type="EMBL" id="CABVMM010000009">
    <property type="protein sequence ID" value="VVV01140.1"/>
    <property type="molecule type" value="Genomic_DNA"/>
</dbReference>
<organism evidence="1 2">
    <name type="scientific">Mesonia oceanica</name>
    <dbReference type="NCBI Taxonomy" id="2687242"/>
    <lineage>
        <taxon>Bacteria</taxon>
        <taxon>Pseudomonadati</taxon>
        <taxon>Bacteroidota</taxon>
        <taxon>Flavobacteriia</taxon>
        <taxon>Flavobacteriales</taxon>
        <taxon>Flavobacteriaceae</taxon>
        <taxon>Mesonia</taxon>
    </lineage>
</organism>
<evidence type="ECO:0000313" key="1">
    <source>
        <dbReference type="EMBL" id="VVV01140.1"/>
    </source>
</evidence>
<accession>A0AC61Y9Y8</accession>
<protein>
    <submittedName>
        <fullName evidence="1">Uncharacterized protein</fullName>
    </submittedName>
</protein>
<dbReference type="Proteomes" id="UP000356253">
    <property type="component" value="Unassembled WGS sequence"/>
</dbReference>
<reference evidence="1" key="1">
    <citation type="submission" date="2019-09" db="EMBL/GenBank/DDBJ databases">
        <authorList>
            <person name="Rodrigo-Torres L."/>
            <person name="Arahal R. D."/>
            <person name="Lucena T."/>
        </authorList>
    </citation>
    <scope>NUCLEOTIDE SEQUENCE</scope>
    <source>
        <strain evidence="1">ISS653</strain>
    </source>
</reference>
<proteinExistence type="predicted"/>
<gene>
    <name evidence="1" type="ORF">FVB9532_02419</name>
</gene>
<keyword evidence="2" id="KW-1185">Reference proteome</keyword>
<evidence type="ECO:0000313" key="2">
    <source>
        <dbReference type="Proteomes" id="UP000356253"/>
    </source>
</evidence>
<name>A0AC61Y9Y8_9FLAO</name>
<sequence>MNHEILHKENLTNGMFYMQDDEGIVCELTYVKKEKVLVIDHTQTRKSLEGNGLASKLLDHTVNYAREKDFKIDPLCPFAEVKFDENEDYQDVKV</sequence>